<dbReference type="OrthoDB" id="5596972at2759"/>
<name>A0A9N9G2T4_9GLOM</name>
<feature type="region of interest" description="Disordered" evidence="1">
    <location>
        <begin position="165"/>
        <end position="240"/>
    </location>
</feature>
<dbReference type="AlphaFoldDB" id="A0A9N9G2T4"/>
<feature type="compositionally biased region" description="Basic residues" evidence="1">
    <location>
        <begin position="223"/>
        <end position="232"/>
    </location>
</feature>
<comment type="caution">
    <text evidence="2">The sequence shown here is derived from an EMBL/GenBank/DDBJ whole genome shotgun (WGS) entry which is preliminary data.</text>
</comment>
<dbReference type="Proteomes" id="UP000789572">
    <property type="component" value="Unassembled WGS sequence"/>
</dbReference>
<evidence type="ECO:0000313" key="2">
    <source>
        <dbReference type="EMBL" id="CAG8577648.1"/>
    </source>
</evidence>
<keyword evidence="3" id="KW-1185">Reference proteome</keyword>
<feature type="compositionally biased region" description="Basic and acidic residues" evidence="1">
    <location>
        <begin position="212"/>
        <end position="222"/>
    </location>
</feature>
<reference evidence="2" key="1">
    <citation type="submission" date="2021-06" db="EMBL/GenBank/DDBJ databases">
        <authorList>
            <person name="Kallberg Y."/>
            <person name="Tangrot J."/>
            <person name="Rosling A."/>
        </authorList>
    </citation>
    <scope>NUCLEOTIDE SEQUENCE</scope>
    <source>
        <strain evidence="2">IA702</strain>
    </source>
</reference>
<sequence length="341" mass="38169">APFTRFPMFVAPRLVGSLGRSNWKTLKDSPYFWLQQRGQNQSEGNGKRRHVPVYRIITRRFPHYRVAHSDDYNQAQESFAILHDEVISEIEGKKTSKKILKQVRAWIEKNNVCVALQKLAVNATIIMNVDEDGYASDSSDSNEDGASSVEAFDIVEADQVTKDGIASSSSDMSPQKRSSAPVEDGLCHNEVEDMARISDVSEFDEDNSSSGEGRDNHVDKSLAKSRRDKRKSSPTLSPTDAASNIAITSSIEDYWPFLTNLMDSLMQWVEGPVVEKQIRRNNVAHQGNKDPGLLNIPLHFIALLTYPEIEPNTKVSLTGMCENKRNETEGNCERGRPLLGE</sequence>
<protein>
    <submittedName>
        <fullName evidence="2">6998_t:CDS:1</fullName>
    </submittedName>
</protein>
<gene>
    <name evidence="2" type="ORF">POCULU_LOCUS6321</name>
</gene>
<proteinExistence type="predicted"/>
<dbReference type="EMBL" id="CAJVPJ010001140">
    <property type="protein sequence ID" value="CAG8577648.1"/>
    <property type="molecule type" value="Genomic_DNA"/>
</dbReference>
<evidence type="ECO:0000256" key="1">
    <source>
        <dbReference type="SAM" id="MobiDB-lite"/>
    </source>
</evidence>
<evidence type="ECO:0000313" key="3">
    <source>
        <dbReference type="Proteomes" id="UP000789572"/>
    </source>
</evidence>
<organism evidence="2 3">
    <name type="scientific">Paraglomus occultum</name>
    <dbReference type="NCBI Taxonomy" id="144539"/>
    <lineage>
        <taxon>Eukaryota</taxon>
        <taxon>Fungi</taxon>
        <taxon>Fungi incertae sedis</taxon>
        <taxon>Mucoromycota</taxon>
        <taxon>Glomeromycotina</taxon>
        <taxon>Glomeromycetes</taxon>
        <taxon>Paraglomerales</taxon>
        <taxon>Paraglomeraceae</taxon>
        <taxon>Paraglomus</taxon>
    </lineage>
</organism>
<feature type="compositionally biased region" description="Basic and acidic residues" evidence="1">
    <location>
        <begin position="185"/>
        <end position="196"/>
    </location>
</feature>
<feature type="compositionally biased region" description="Polar residues" evidence="1">
    <location>
        <begin position="166"/>
        <end position="178"/>
    </location>
</feature>
<feature type="non-terminal residue" evidence="2">
    <location>
        <position position="341"/>
    </location>
</feature>
<accession>A0A9N9G2T4</accession>